<dbReference type="AlphaFoldDB" id="A0A1L7CYQ1"/>
<feature type="signal peptide" evidence="2">
    <location>
        <begin position="1"/>
        <end position="20"/>
    </location>
</feature>
<feature type="chain" id="PRO_5039332419" description="LppM domain-containing protein" evidence="2">
    <location>
        <begin position="21"/>
        <end position="211"/>
    </location>
</feature>
<dbReference type="Proteomes" id="UP000185469">
    <property type="component" value="Chromosome"/>
</dbReference>
<name>A0A1L7CYQ1_9CORY</name>
<keyword evidence="1" id="KW-0472">Membrane</keyword>
<feature type="transmembrane region" description="Helical" evidence="1">
    <location>
        <begin position="179"/>
        <end position="201"/>
    </location>
</feature>
<keyword evidence="5" id="KW-1185">Reference proteome</keyword>
<keyword evidence="2" id="KW-0732">Signal</keyword>
<gene>
    <name evidence="4" type="ORF">CSPHI_07900</name>
</gene>
<dbReference type="RefSeq" id="WP_075692234.1">
    <property type="nucleotide sequence ID" value="NZ_CP009248.1"/>
</dbReference>
<evidence type="ECO:0000256" key="1">
    <source>
        <dbReference type="SAM" id="Phobius"/>
    </source>
</evidence>
<feature type="domain" description="LppM" evidence="3">
    <location>
        <begin position="26"/>
        <end position="168"/>
    </location>
</feature>
<reference evidence="4 5" key="1">
    <citation type="submission" date="2014-08" db="EMBL/GenBank/DDBJ databases">
        <title>Complete genome sequence of Corynebacterium sphenisci CECT 5990(T) (=DSM 44792(T)), isolated from healthy wild penguins.</title>
        <authorList>
            <person name="Ruckert C."/>
            <person name="Albersmeier A."/>
            <person name="Winkler A."/>
            <person name="Kalinowski J."/>
        </authorList>
    </citation>
    <scope>NUCLEOTIDE SEQUENCE [LARGE SCALE GENOMIC DNA]</scope>
    <source>
        <strain evidence="4 5">DSM 44792</strain>
    </source>
</reference>
<sequence>MSPRRRLAAAALALAGLAPAGCVDAEADLVLDDRGAVTGGIEVIAPAGQRDLGAWRPPAQLADRVDATATTVGDRDVLSVTVRGVDFADFATAVEEASGGAVHAELDRPGAEPGSLTGLIDLGGQPAARVRLAVGLPDGVDGSNGALGGDGAVRWTAEGGTATRLWAELPRRPGGGRVILQWAAILALAGAGAAAAAFAWAGRDRRAAPGG</sequence>
<dbReference type="InterPro" id="IPR053807">
    <property type="entry name" value="LppM"/>
</dbReference>
<protein>
    <recommendedName>
        <fullName evidence="3">LppM domain-containing protein</fullName>
    </recommendedName>
</protein>
<keyword evidence="1" id="KW-1133">Transmembrane helix</keyword>
<dbReference type="Pfam" id="PF21946">
    <property type="entry name" value="LppM"/>
    <property type="match status" value="1"/>
</dbReference>
<evidence type="ECO:0000259" key="3">
    <source>
        <dbReference type="Pfam" id="PF21946"/>
    </source>
</evidence>
<keyword evidence="1" id="KW-0812">Transmembrane</keyword>
<dbReference type="EMBL" id="CP009248">
    <property type="protein sequence ID" value="APT90968.1"/>
    <property type="molecule type" value="Genomic_DNA"/>
</dbReference>
<dbReference type="KEGG" id="csph:CSPHI_07900"/>
<proteinExistence type="predicted"/>
<organism evidence="4 5">
    <name type="scientific">Corynebacterium sphenisci DSM 44792</name>
    <dbReference type="NCBI Taxonomy" id="1437874"/>
    <lineage>
        <taxon>Bacteria</taxon>
        <taxon>Bacillati</taxon>
        <taxon>Actinomycetota</taxon>
        <taxon>Actinomycetes</taxon>
        <taxon>Mycobacteriales</taxon>
        <taxon>Corynebacteriaceae</taxon>
        <taxon>Corynebacterium</taxon>
    </lineage>
</organism>
<accession>A0A1L7CYQ1</accession>
<evidence type="ECO:0000256" key="2">
    <source>
        <dbReference type="SAM" id="SignalP"/>
    </source>
</evidence>
<evidence type="ECO:0000313" key="5">
    <source>
        <dbReference type="Proteomes" id="UP000185469"/>
    </source>
</evidence>
<evidence type="ECO:0000313" key="4">
    <source>
        <dbReference type="EMBL" id="APT90968.1"/>
    </source>
</evidence>